<protein>
    <recommendedName>
        <fullName evidence="3">Reverse transcriptase Ty1/copia-type domain-containing protein</fullName>
    </recommendedName>
</protein>
<evidence type="ECO:0000313" key="2">
    <source>
        <dbReference type="Proteomes" id="UP000765509"/>
    </source>
</evidence>
<comment type="caution">
    <text evidence="1">The sequence shown here is derived from an EMBL/GenBank/DDBJ whole genome shotgun (WGS) entry which is preliminary data.</text>
</comment>
<proteinExistence type="predicted"/>
<dbReference type="AlphaFoldDB" id="A0A9Q3BPZ3"/>
<organism evidence="1 2">
    <name type="scientific">Austropuccinia psidii MF-1</name>
    <dbReference type="NCBI Taxonomy" id="1389203"/>
    <lineage>
        <taxon>Eukaryota</taxon>
        <taxon>Fungi</taxon>
        <taxon>Dikarya</taxon>
        <taxon>Basidiomycota</taxon>
        <taxon>Pucciniomycotina</taxon>
        <taxon>Pucciniomycetes</taxon>
        <taxon>Pucciniales</taxon>
        <taxon>Sphaerophragmiaceae</taxon>
        <taxon>Austropuccinia</taxon>
    </lineage>
</organism>
<keyword evidence="2" id="KW-1185">Reference proteome</keyword>
<name>A0A9Q3BPZ3_9BASI</name>
<accession>A0A9Q3BPZ3</accession>
<evidence type="ECO:0000313" key="1">
    <source>
        <dbReference type="EMBL" id="MBW0470131.1"/>
    </source>
</evidence>
<sequence>MIHSASAIFPRFKTACSDEGTLAKGSLRHMLNTMFLSQVPMELYFERKEKAISSLPLVKDISILETLRQALVSPHQHHWEQVCLDELNQMKKQGVWQAINRTPAMKTIRHRWVFNTKLDEYGNIEKF</sequence>
<dbReference type="Proteomes" id="UP000765509">
    <property type="component" value="Unassembled WGS sequence"/>
</dbReference>
<dbReference type="OrthoDB" id="3059190at2759"/>
<dbReference type="EMBL" id="AVOT02002370">
    <property type="protein sequence ID" value="MBW0470131.1"/>
    <property type="molecule type" value="Genomic_DNA"/>
</dbReference>
<evidence type="ECO:0008006" key="3">
    <source>
        <dbReference type="Google" id="ProtNLM"/>
    </source>
</evidence>
<reference evidence="1" key="1">
    <citation type="submission" date="2021-03" db="EMBL/GenBank/DDBJ databases">
        <title>Draft genome sequence of rust myrtle Austropuccinia psidii MF-1, a brazilian biotype.</title>
        <authorList>
            <person name="Quecine M.C."/>
            <person name="Pachon D.M.R."/>
            <person name="Bonatelli M.L."/>
            <person name="Correr F.H."/>
            <person name="Franceschini L.M."/>
            <person name="Leite T.F."/>
            <person name="Margarido G.R.A."/>
            <person name="Almeida C.A."/>
            <person name="Ferrarezi J.A."/>
            <person name="Labate C.A."/>
        </authorList>
    </citation>
    <scope>NUCLEOTIDE SEQUENCE</scope>
    <source>
        <strain evidence="1">MF-1</strain>
    </source>
</reference>
<gene>
    <name evidence="1" type="ORF">O181_009846</name>
</gene>